<keyword evidence="1" id="KW-0472">Membrane</keyword>
<dbReference type="OrthoDB" id="8601734at2"/>
<evidence type="ECO:0000256" key="1">
    <source>
        <dbReference type="SAM" id="Phobius"/>
    </source>
</evidence>
<organism evidence="2 3">
    <name type="scientific">Thalassospira marina</name>
    <dbReference type="NCBI Taxonomy" id="2048283"/>
    <lineage>
        <taxon>Bacteria</taxon>
        <taxon>Pseudomonadati</taxon>
        <taxon>Pseudomonadota</taxon>
        <taxon>Alphaproteobacteria</taxon>
        <taxon>Rhodospirillales</taxon>
        <taxon>Thalassospiraceae</taxon>
        <taxon>Thalassospira</taxon>
    </lineage>
</organism>
<evidence type="ECO:0000313" key="3">
    <source>
        <dbReference type="Proteomes" id="UP000233597"/>
    </source>
</evidence>
<feature type="transmembrane region" description="Helical" evidence="1">
    <location>
        <begin position="6"/>
        <end position="26"/>
    </location>
</feature>
<keyword evidence="1" id="KW-0812">Transmembrane</keyword>
<evidence type="ECO:0000313" key="2">
    <source>
        <dbReference type="EMBL" id="PKR54995.1"/>
    </source>
</evidence>
<protein>
    <submittedName>
        <fullName evidence="2">Uncharacterized protein</fullName>
    </submittedName>
</protein>
<accession>A0A2N3KWN7</accession>
<dbReference type="AlphaFoldDB" id="A0A2N3KWN7"/>
<dbReference type="RefSeq" id="WP_101264837.1">
    <property type="nucleotide sequence ID" value="NZ_NWTK01000003.1"/>
</dbReference>
<reference evidence="2 3" key="1">
    <citation type="submission" date="2017-09" db="EMBL/GenBank/DDBJ databases">
        <title>Biodiversity and function of Thalassospira species in the particle-attached aromatic-hydrocarbon-degrading consortia from the surface seawater of the South China Sea.</title>
        <authorList>
            <person name="Dong C."/>
            <person name="Liu R."/>
            <person name="Shao Z."/>
        </authorList>
    </citation>
    <scope>NUCLEOTIDE SEQUENCE [LARGE SCALE GENOMIC DNA]</scope>
    <source>
        <strain evidence="2 3">CSC1P2</strain>
    </source>
</reference>
<proteinExistence type="predicted"/>
<dbReference type="Proteomes" id="UP000233597">
    <property type="component" value="Unassembled WGS sequence"/>
</dbReference>
<dbReference type="EMBL" id="NWTK01000003">
    <property type="protein sequence ID" value="PKR54995.1"/>
    <property type="molecule type" value="Genomic_DNA"/>
</dbReference>
<keyword evidence="1" id="KW-1133">Transmembrane helix</keyword>
<name>A0A2N3KWN7_9PROT</name>
<comment type="caution">
    <text evidence="2">The sequence shown here is derived from an EMBL/GenBank/DDBJ whole genome shotgun (WGS) entry which is preliminary data.</text>
</comment>
<gene>
    <name evidence="2" type="ORF">COO20_06295</name>
</gene>
<sequence>MFVFIFTTIVVGFACAGFIMLGFHLSGRKAPKYLIPLTAALGMFGYMIWDDYSWFDRILARLPGEVTISETFATSSAYKPWTLLKAPINRFTAFDQGKTIANPQDPAQKQITTVYLQKGHQAMATTRLIDCDTNQAGFITPDTALDENGFPNGDLQMTALEKSDPALRFACLN</sequence>
<feature type="transmembrane region" description="Helical" evidence="1">
    <location>
        <begin position="33"/>
        <end position="49"/>
    </location>
</feature>